<dbReference type="Proteomes" id="UP000244773">
    <property type="component" value="Segment"/>
</dbReference>
<accession>A0A2P0VNK4</accession>
<protein>
    <recommendedName>
        <fullName evidence="3">Capsule polysaccharide biosynthesis protein</fullName>
    </recommendedName>
</protein>
<name>A0A2P0VNK4_9VIRU</name>
<reference evidence="1" key="1">
    <citation type="journal article" date="2018" name="Virology">
        <title>A giant virus infecting green algae encodes key fermentation genes.</title>
        <authorList>
            <person name="Schvarcz C.R."/>
            <person name="Steward G.F."/>
        </authorList>
    </citation>
    <scope>NUCLEOTIDE SEQUENCE [LARGE SCALE GENOMIC DNA]</scope>
</reference>
<evidence type="ECO:0000313" key="2">
    <source>
        <dbReference type="Proteomes" id="UP000244773"/>
    </source>
</evidence>
<evidence type="ECO:0000313" key="1">
    <source>
        <dbReference type="EMBL" id="AUF82497.1"/>
    </source>
</evidence>
<keyword evidence="2" id="KW-1185">Reference proteome</keyword>
<organism evidence="1">
    <name type="scientific">Tetraselmis virus 1</name>
    <dbReference type="NCBI Taxonomy" id="2060617"/>
    <lineage>
        <taxon>Viruses</taxon>
        <taxon>Varidnaviria</taxon>
        <taxon>Bamfordvirae</taxon>
        <taxon>Nucleocytoviricota</taxon>
        <taxon>Megaviricetes</taxon>
        <taxon>Imitervirales</taxon>
        <taxon>Allomimiviridae</taxon>
        <taxon>Oceanusvirus</taxon>
        <taxon>Oceanusvirus kaneohense</taxon>
    </lineage>
</organism>
<evidence type="ECO:0008006" key="3">
    <source>
        <dbReference type="Google" id="ProtNLM"/>
    </source>
</evidence>
<proteinExistence type="predicted"/>
<gene>
    <name evidence="1" type="ORF">TetV_415</name>
</gene>
<sequence length="299" mass="34317">MRILWYNKLSKLLPFVEQLAILYPEYEFVVKNQKKSFTEFPSKNTDFYVTFAGSKASRPNIRCTTAFRMLQSRIRNLCEQSNKIHVILEAGRINRKNISVSIGDIGSWGDYGSLIERKGRRFDFRVAPISDKKNGCVLFCGQVPTDAQITVPDYNKWLQETLFYLKISSKNPVVYRPHPKLSRNDKLFHERVCKQLKIDICDKKTLLESFEKARVVVAMNSNSLVDALKNGIPISCLGGKGSSFVEHLSQTNVRDIDRLILPPQEKIVRTFERMTHLEYTPEEIGAGLGVMELITQYSK</sequence>
<dbReference type="EMBL" id="KY322437">
    <property type="protein sequence ID" value="AUF82497.1"/>
    <property type="molecule type" value="Genomic_DNA"/>
</dbReference>